<dbReference type="Pfam" id="PF06212">
    <property type="entry name" value="GRIM-19"/>
    <property type="match status" value="1"/>
</dbReference>
<evidence type="ECO:0000256" key="1">
    <source>
        <dbReference type="ARBA" id="ARBA00004298"/>
    </source>
</evidence>
<keyword evidence="10 11" id="KW-0472">Membrane</keyword>
<dbReference type="PANTHER" id="PTHR12966">
    <property type="entry name" value="NADH DEHYDROGENASE UBIQUINONE 1 ALPHA SUBCOMPLEX SUBUNIT 13"/>
    <property type="match status" value="1"/>
</dbReference>
<protein>
    <recommendedName>
        <fullName evidence="11">NADH dehydrogenase [ubiquinone] 1 alpha subcomplex subunit 13</fullName>
    </recommendedName>
</protein>
<evidence type="ECO:0000256" key="5">
    <source>
        <dbReference type="ARBA" id="ARBA00022692"/>
    </source>
</evidence>
<evidence type="ECO:0000256" key="9">
    <source>
        <dbReference type="ARBA" id="ARBA00023128"/>
    </source>
</evidence>
<evidence type="ECO:0000313" key="13">
    <source>
        <dbReference type="Proteomes" id="UP000249464"/>
    </source>
</evidence>
<keyword evidence="5 11" id="KW-0812">Transmembrane</keyword>
<accession>A0A2X0MDN4</accession>
<keyword evidence="7 11" id="KW-0249">Electron transport</keyword>
<keyword evidence="13" id="KW-1185">Reference proteome</keyword>
<evidence type="ECO:0000256" key="10">
    <source>
        <dbReference type="ARBA" id="ARBA00023136"/>
    </source>
</evidence>
<evidence type="ECO:0000256" key="7">
    <source>
        <dbReference type="ARBA" id="ARBA00022982"/>
    </source>
</evidence>
<evidence type="ECO:0000256" key="4">
    <source>
        <dbReference type="ARBA" id="ARBA00022660"/>
    </source>
</evidence>
<evidence type="ECO:0000256" key="2">
    <source>
        <dbReference type="ARBA" id="ARBA00007312"/>
    </source>
</evidence>
<feature type="transmembrane region" description="Helical" evidence="11">
    <location>
        <begin position="55"/>
        <end position="74"/>
    </location>
</feature>
<keyword evidence="6 11" id="KW-0999">Mitochondrion inner membrane</keyword>
<keyword evidence="9 11" id="KW-0496">Mitochondrion</keyword>
<name>A0A2X0MDN4_9BASI</name>
<dbReference type="GO" id="GO:0005743">
    <property type="term" value="C:mitochondrial inner membrane"/>
    <property type="evidence" value="ECO:0007669"/>
    <property type="project" value="UniProtKB-SubCell"/>
</dbReference>
<dbReference type="InterPro" id="IPR009346">
    <property type="entry name" value="GRIM-19"/>
</dbReference>
<dbReference type="GO" id="GO:0045271">
    <property type="term" value="C:respiratory chain complex I"/>
    <property type="evidence" value="ECO:0007669"/>
    <property type="project" value="UniProtKB-UniRule"/>
</dbReference>
<dbReference type="AlphaFoldDB" id="A0A2X0MDN4"/>
<comment type="function">
    <text evidence="11">Complex I functions in the transfer of electrons from NADH to the respiratory chain. Accessory subunit of the mitochondrial membrane respiratory chain NADH dehydrogenase (Complex I), that is believed not to be involved in catalysis.</text>
</comment>
<keyword evidence="8 11" id="KW-1133">Transmembrane helix</keyword>
<evidence type="ECO:0000256" key="6">
    <source>
        <dbReference type="ARBA" id="ARBA00022792"/>
    </source>
</evidence>
<evidence type="ECO:0000313" key="12">
    <source>
        <dbReference type="EMBL" id="SGY68659.1"/>
    </source>
</evidence>
<keyword evidence="4 11" id="KW-0679">Respiratory chain</keyword>
<sequence>MARAESRPDSTRCALARHTQSPQIMVTYKQDLPPAGGFEAIKYKRNLPTKGPGGALIFGAVTAICAFGFWRVGLGNLEKRELQREKVWSRIHLVPLLLAEADRDIYRREHAALAREKEIMKDVPGWEVGKSVYNSKRYTPPSIVVI</sequence>
<keyword evidence="3 11" id="KW-0813">Transport</keyword>
<dbReference type="Proteomes" id="UP000249464">
    <property type="component" value="Unassembled WGS sequence"/>
</dbReference>
<reference evidence="12 13" key="1">
    <citation type="submission" date="2016-11" db="EMBL/GenBank/DDBJ databases">
        <authorList>
            <person name="Jaros S."/>
            <person name="Januszkiewicz K."/>
            <person name="Wedrychowicz H."/>
        </authorList>
    </citation>
    <scope>NUCLEOTIDE SEQUENCE [LARGE SCALE GENOMIC DNA]</scope>
</reference>
<evidence type="ECO:0000256" key="11">
    <source>
        <dbReference type="RuleBase" id="RU368034"/>
    </source>
</evidence>
<proteinExistence type="inferred from homology"/>
<gene>
    <name evidence="12" type="primary">BQ5605_C004g02908</name>
    <name evidence="12" type="ORF">BQ5605_C004G02908</name>
</gene>
<evidence type="ECO:0000256" key="8">
    <source>
        <dbReference type="ARBA" id="ARBA00022989"/>
    </source>
</evidence>
<organism evidence="12 13">
    <name type="scientific">Microbotryum silenes-dioicae</name>
    <dbReference type="NCBI Taxonomy" id="796604"/>
    <lineage>
        <taxon>Eukaryota</taxon>
        <taxon>Fungi</taxon>
        <taxon>Dikarya</taxon>
        <taxon>Basidiomycota</taxon>
        <taxon>Pucciniomycotina</taxon>
        <taxon>Microbotryomycetes</taxon>
        <taxon>Microbotryales</taxon>
        <taxon>Microbotryaceae</taxon>
        <taxon>Microbotryum</taxon>
    </lineage>
</organism>
<evidence type="ECO:0000256" key="3">
    <source>
        <dbReference type="ARBA" id="ARBA00022448"/>
    </source>
</evidence>
<dbReference type="PANTHER" id="PTHR12966:SF0">
    <property type="entry name" value="NADH DEHYDROGENASE [UBIQUINONE] 1 ALPHA SUBCOMPLEX SUBUNIT 13"/>
    <property type="match status" value="1"/>
</dbReference>
<dbReference type="STRING" id="796604.A0A2X0MDN4"/>
<dbReference type="EMBL" id="FQNC01000046">
    <property type="protein sequence ID" value="SGY68659.1"/>
    <property type="molecule type" value="Genomic_DNA"/>
</dbReference>
<comment type="subcellular location">
    <subcellularLocation>
        <location evidence="1 11">Mitochondrion inner membrane</location>
        <topology evidence="1 11">Single-pass membrane protein</topology>
        <orientation evidence="1 11">Matrix side</orientation>
    </subcellularLocation>
</comment>
<comment type="similarity">
    <text evidence="2 11">Belongs to the complex I NDUFA13 subunit family.</text>
</comment>